<sequence>MLSAGDKKQRKRQEQKLR</sequence>
<comment type="caution">
    <text evidence="1">The sequence shown here is derived from an EMBL/GenBank/DDBJ whole genome shotgun (WGS) entry which is preliminary data.</text>
</comment>
<dbReference type="EMBL" id="JABFAD010000011">
    <property type="protein sequence ID" value="MBA0813492.1"/>
    <property type="molecule type" value="Genomic_DNA"/>
</dbReference>
<dbReference type="Proteomes" id="UP000593560">
    <property type="component" value="Unassembled WGS sequence"/>
</dbReference>
<accession>A0A7J9HUH3</accession>
<evidence type="ECO:0000313" key="2">
    <source>
        <dbReference type="Proteomes" id="UP000593560"/>
    </source>
</evidence>
<name>A0A7J9HUH3_9ROSI</name>
<reference evidence="1 2" key="1">
    <citation type="journal article" date="2019" name="Genome Biol. Evol.">
        <title>Insights into the evolution of the New World diploid cottons (Gossypium, subgenus Houzingenia) based on genome sequencing.</title>
        <authorList>
            <person name="Grover C.E."/>
            <person name="Arick M.A. 2nd"/>
            <person name="Thrash A."/>
            <person name="Conover J.L."/>
            <person name="Sanders W.S."/>
            <person name="Peterson D.G."/>
            <person name="Frelichowski J.E."/>
            <person name="Scheffler J.A."/>
            <person name="Scheffler B.E."/>
            <person name="Wendel J.F."/>
        </authorList>
    </citation>
    <scope>NUCLEOTIDE SEQUENCE [LARGE SCALE GENOMIC DNA]</scope>
    <source>
        <strain evidence="1">0</strain>
        <tissue evidence="1">Leaf</tissue>
    </source>
</reference>
<gene>
    <name evidence="1" type="ORF">Gohar_027338</name>
</gene>
<dbReference type="AlphaFoldDB" id="A0A7J9HUH3"/>
<evidence type="ECO:0000313" key="1">
    <source>
        <dbReference type="EMBL" id="MBA0813492.1"/>
    </source>
</evidence>
<keyword evidence="2" id="KW-1185">Reference proteome</keyword>
<proteinExistence type="predicted"/>
<organism evidence="1 2">
    <name type="scientific">Gossypium harknessii</name>
    <dbReference type="NCBI Taxonomy" id="34285"/>
    <lineage>
        <taxon>Eukaryota</taxon>
        <taxon>Viridiplantae</taxon>
        <taxon>Streptophyta</taxon>
        <taxon>Embryophyta</taxon>
        <taxon>Tracheophyta</taxon>
        <taxon>Spermatophyta</taxon>
        <taxon>Magnoliopsida</taxon>
        <taxon>eudicotyledons</taxon>
        <taxon>Gunneridae</taxon>
        <taxon>Pentapetalae</taxon>
        <taxon>rosids</taxon>
        <taxon>malvids</taxon>
        <taxon>Malvales</taxon>
        <taxon>Malvaceae</taxon>
        <taxon>Malvoideae</taxon>
        <taxon>Gossypium</taxon>
    </lineage>
</organism>
<protein>
    <submittedName>
        <fullName evidence="1">Uncharacterized protein</fullName>
    </submittedName>
</protein>